<evidence type="ECO:0000313" key="1">
    <source>
        <dbReference type="EMBL" id="NAW66614.1"/>
    </source>
</evidence>
<organism evidence="1 2">
    <name type="scientific">Photobacterium halotolerans</name>
    <dbReference type="NCBI Taxonomy" id="265726"/>
    <lineage>
        <taxon>Bacteria</taxon>
        <taxon>Pseudomonadati</taxon>
        <taxon>Pseudomonadota</taxon>
        <taxon>Gammaproteobacteria</taxon>
        <taxon>Vibrionales</taxon>
        <taxon>Vibrionaceae</taxon>
        <taxon>Photobacterium</taxon>
    </lineage>
</organism>
<dbReference type="AlphaFoldDB" id="A0A7X5BN96"/>
<evidence type="ECO:0000313" key="2">
    <source>
        <dbReference type="Proteomes" id="UP000465712"/>
    </source>
</evidence>
<name>A0A7X5BN96_9GAMM</name>
<sequence>MKKKRMIAAVLPGTAVLLLAIYSIWPAQHTDTESVQVAARETVSTSNMAEPVAPRPVIVKSHLSAPDNREAASERKEITLPVNMAEQFALISSVYAAELTYPSYSRPLSVQDTQWLEPNRYAPVQAPVMDGNHTASLSPDVFRHFYPAPVNLTVQSSLPVESVSVELIDVNTQQKLAAEQSLGNKIVFEPDESWPSEIRARANIHFTTGSDILTADFRYYVPVAEIVSVGKPVSERADVSIPVTLLVKREGIYRVRANLYTLSGKPVAVLTARQSLSTGEHALTLKAHNSVLSGTDDYELRTFQVEKMSGFPGEKTEYGISQKPVWPLGTIDVSLLSHEPYTPTPEEQQRMQFLQSAASD</sequence>
<dbReference type="OrthoDB" id="5759974at2"/>
<dbReference type="Proteomes" id="UP000465712">
    <property type="component" value="Unassembled WGS sequence"/>
</dbReference>
<proteinExistence type="predicted"/>
<dbReference type="EMBL" id="WXWW01000225">
    <property type="protein sequence ID" value="NAW66614.1"/>
    <property type="molecule type" value="Genomic_DNA"/>
</dbReference>
<protein>
    <submittedName>
        <fullName evidence="1">Uncharacterized protein</fullName>
    </submittedName>
</protein>
<dbReference type="RefSeq" id="WP_161446081.1">
    <property type="nucleotide sequence ID" value="NZ_WXWU01000086.1"/>
</dbReference>
<comment type="caution">
    <text evidence="1">The sequence shown here is derived from an EMBL/GenBank/DDBJ whole genome shotgun (WGS) entry which is preliminary data.</text>
</comment>
<accession>A0A7X5BN96</accession>
<reference evidence="1 2" key="1">
    <citation type="submission" date="2017-05" db="EMBL/GenBank/DDBJ databases">
        <title>High clonality and local adaptation shapes Vibrionaceae linages within an endangered oasis.</title>
        <authorList>
            <person name="Vazquez-Rosas-Landa M."/>
        </authorList>
    </citation>
    <scope>NUCLEOTIDE SEQUENCE [LARGE SCALE GENOMIC DNA]</scope>
    <source>
        <strain evidence="1 2">P46_P4S1P180</strain>
    </source>
</reference>
<gene>
    <name evidence="1" type="ORF">CAG72_15475</name>
</gene>